<dbReference type="Proteomes" id="UP001321580">
    <property type="component" value="Unassembled WGS sequence"/>
</dbReference>
<evidence type="ECO:0000313" key="1">
    <source>
        <dbReference type="EMBL" id="MDI9238557.1"/>
    </source>
</evidence>
<reference evidence="1 2" key="1">
    <citation type="submission" date="2023-05" db="EMBL/GenBank/DDBJ databases">
        <title>Lysobacter sp. strain LF1 Genome sequencing and assembly.</title>
        <authorList>
            <person name="Jung Y."/>
        </authorList>
    </citation>
    <scope>NUCLEOTIDE SEQUENCE [LARGE SCALE GENOMIC DNA]</scope>
    <source>
        <strain evidence="1 2">LF1</strain>
    </source>
</reference>
<evidence type="ECO:0008006" key="3">
    <source>
        <dbReference type="Google" id="ProtNLM"/>
    </source>
</evidence>
<protein>
    <recommendedName>
        <fullName evidence="3">Lipoprotein</fullName>
    </recommendedName>
</protein>
<proteinExistence type="predicted"/>
<comment type="caution">
    <text evidence="1">The sequence shown here is derived from an EMBL/GenBank/DDBJ whole genome shotgun (WGS) entry which is preliminary data.</text>
</comment>
<name>A0ABT6XEI8_9GAMM</name>
<organism evidence="1 2">
    <name type="scientific">Lysobacter stagni</name>
    <dbReference type="NCBI Taxonomy" id="3045172"/>
    <lineage>
        <taxon>Bacteria</taxon>
        <taxon>Pseudomonadati</taxon>
        <taxon>Pseudomonadota</taxon>
        <taxon>Gammaproteobacteria</taxon>
        <taxon>Lysobacterales</taxon>
        <taxon>Lysobacteraceae</taxon>
        <taxon>Lysobacter</taxon>
    </lineage>
</organism>
<evidence type="ECO:0000313" key="2">
    <source>
        <dbReference type="Proteomes" id="UP001321580"/>
    </source>
</evidence>
<sequence>MIKNLALLAILLISLAGCRLGSRAEELAALLRIAPVLLQAAPPSGPLPPEQWPPALKSLNPKSVYSRPEGIYIVTFSFFVEEEGLFLPRSPAFAPVPGGDPEYTRIVQGLYSYRLQG</sequence>
<dbReference type="RefSeq" id="WP_283212013.1">
    <property type="nucleotide sequence ID" value="NZ_JASGBI010000001.1"/>
</dbReference>
<dbReference type="PROSITE" id="PS51257">
    <property type="entry name" value="PROKAR_LIPOPROTEIN"/>
    <property type="match status" value="1"/>
</dbReference>
<dbReference type="EMBL" id="JASGBI010000001">
    <property type="protein sequence ID" value="MDI9238557.1"/>
    <property type="molecule type" value="Genomic_DNA"/>
</dbReference>
<accession>A0ABT6XEI8</accession>
<gene>
    <name evidence="1" type="ORF">QLQ15_06470</name>
</gene>
<keyword evidence="2" id="KW-1185">Reference proteome</keyword>